<evidence type="ECO:0000313" key="2">
    <source>
        <dbReference type="EMBL" id="GMI09412.1"/>
    </source>
</evidence>
<gene>
    <name evidence="2" type="ORF">TrRE_jg6850</name>
</gene>
<dbReference type="EMBL" id="BRXZ01000315">
    <property type="protein sequence ID" value="GMI09412.1"/>
    <property type="molecule type" value="Genomic_DNA"/>
</dbReference>
<accession>A0A9W7FC14</accession>
<protein>
    <submittedName>
        <fullName evidence="2">Uncharacterized protein</fullName>
    </submittedName>
</protein>
<evidence type="ECO:0000256" key="1">
    <source>
        <dbReference type="SAM" id="MobiDB-lite"/>
    </source>
</evidence>
<sequence length="129" mass="13784">MMSKKVRNPSLTSSPPPSSHSSSSPPPGPSPALSSEVLRVQVSKRLRALVEEAERDMIGWGCSSLGGGHAGQVGMNVGQQEEGKAAVGMDGAIGRWMGKEGMRGFKGIQEEEVKFDRYEEDLVVSLKDL</sequence>
<organism evidence="2 3">
    <name type="scientific">Triparma retinervis</name>
    <dbReference type="NCBI Taxonomy" id="2557542"/>
    <lineage>
        <taxon>Eukaryota</taxon>
        <taxon>Sar</taxon>
        <taxon>Stramenopiles</taxon>
        <taxon>Ochrophyta</taxon>
        <taxon>Bolidophyceae</taxon>
        <taxon>Parmales</taxon>
        <taxon>Triparmaceae</taxon>
        <taxon>Triparma</taxon>
    </lineage>
</organism>
<proteinExistence type="predicted"/>
<dbReference type="AlphaFoldDB" id="A0A9W7FC14"/>
<evidence type="ECO:0000313" key="3">
    <source>
        <dbReference type="Proteomes" id="UP001165082"/>
    </source>
</evidence>
<dbReference type="Proteomes" id="UP001165082">
    <property type="component" value="Unassembled WGS sequence"/>
</dbReference>
<name>A0A9W7FC14_9STRA</name>
<keyword evidence="3" id="KW-1185">Reference proteome</keyword>
<comment type="caution">
    <text evidence="2">The sequence shown here is derived from an EMBL/GenBank/DDBJ whole genome shotgun (WGS) entry which is preliminary data.</text>
</comment>
<reference evidence="2" key="1">
    <citation type="submission" date="2022-07" db="EMBL/GenBank/DDBJ databases">
        <title>Genome analysis of Parmales, a sister group of diatoms, reveals the evolutionary specialization of diatoms from phago-mixotrophs to photoautotrophs.</title>
        <authorList>
            <person name="Ban H."/>
            <person name="Sato S."/>
            <person name="Yoshikawa S."/>
            <person name="Kazumasa Y."/>
            <person name="Nakamura Y."/>
            <person name="Ichinomiya M."/>
            <person name="Saitoh K."/>
            <person name="Sato N."/>
            <person name="Blanc-Mathieu R."/>
            <person name="Endo H."/>
            <person name="Kuwata A."/>
            <person name="Ogata H."/>
        </authorList>
    </citation>
    <scope>NUCLEOTIDE SEQUENCE</scope>
</reference>
<feature type="region of interest" description="Disordered" evidence="1">
    <location>
        <begin position="1"/>
        <end position="36"/>
    </location>
</feature>
<feature type="compositionally biased region" description="Pro residues" evidence="1">
    <location>
        <begin position="14"/>
        <end position="30"/>
    </location>
</feature>